<dbReference type="PROSITE" id="PS51257">
    <property type="entry name" value="PROKAR_LIPOPROTEIN"/>
    <property type="match status" value="1"/>
</dbReference>
<evidence type="ECO:0000256" key="1">
    <source>
        <dbReference type="SAM" id="Phobius"/>
    </source>
</evidence>
<proteinExistence type="predicted"/>
<evidence type="ECO:0000313" key="2">
    <source>
        <dbReference type="EMBL" id="QHS79968.1"/>
    </source>
</evidence>
<keyword evidence="1" id="KW-0472">Membrane</keyword>
<organism evidence="2">
    <name type="scientific">viral metagenome</name>
    <dbReference type="NCBI Taxonomy" id="1070528"/>
    <lineage>
        <taxon>unclassified sequences</taxon>
        <taxon>metagenomes</taxon>
        <taxon>organismal metagenomes</taxon>
    </lineage>
</organism>
<dbReference type="EMBL" id="MN740664">
    <property type="protein sequence ID" value="QHS79968.1"/>
    <property type="molecule type" value="Genomic_DNA"/>
</dbReference>
<feature type="transmembrane region" description="Helical" evidence="1">
    <location>
        <begin position="6"/>
        <end position="23"/>
    </location>
</feature>
<reference evidence="2" key="1">
    <citation type="journal article" date="2020" name="Nature">
        <title>Giant virus diversity and host interactions through global metagenomics.</title>
        <authorList>
            <person name="Schulz F."/>
            <person name="Roux S."/>
            <person name="Paez-Espino D."/>
            <person name="Jungbluth S."/>
            <person name="Walsh D.A."/>
            <person name="Denef V.J."/>
            <person name="McMahon K.D."/>
            <person name="Konstantinidis K.T."/>
            <person name="Eloe-Fadrosh E.A."/>
            <person name="Kyrpides N.C."/>
            <person name="Woyke T."/>
        </authorList>
    </citation>
    <scope>NUCLEOTIDE SEQUENCE</scope>
    <source>
        <strain evidence="2">GVMAG-S-1035375-24</strain>
    </source>
</reference>
<protein>
    <submittedName>
        <fullName evidence="2">Uncharacterized protein</fullName>
    </submittedName>
</protein>
<accession>A0A6C0AJL0</accession>
<name>A0A6C0AJL0_9ZZZZ</name>
<sequence>MLEVKWVIIGILTGLVIGCVFVPPTRKSIGVPSPGSKEVFHTDTGCVRFDSTEVPCTAEPDSMNLLASQK</sequence>
<keyword evidence="1" id="KW-1133">Transmembrane helix</keyword>
<dbReference type="AlphaFoldDB" id="A0A6C0AJL0"/>
<keyword evidence="1" id="KW-0812">Transmembrane</keyword>